<protein>
    <recommendedName>
        <fullName evidence="10">tRNA 5-methylaminomethyl-2-thiouridine biosynthesis bifunctional protein MnmC</fullName>
        <shortName evidence="10">tRNA mnm(5)s(2)U biosynthesis bifunctional protein</shortName>
    </recommendedName>
    <domain>
        <recommendedName>
            <fullName evidence="10">tRNA (mnm(5)s(2)U34)-methyltransferase</fullName>
            <ecNumber evidence="10">2.1.1.61</ecNumber>
        </recommendedName>
    </domain>
    <domain>
        <recommendedName>
            <fullName evidence="10">FAD-dependent cmnm(5)s(2)U34 oxidoreductase</fullName>
            <ecNumber evidence="10">1.5.-.-</ecNumber>
        </recommendedName>
    </domain>
</protein>
<keyword evidence="7 10" id="KW-0274">FAD</keyword>
<dbReference type="HAMAP" id="MF_01102">
    <property type="entry name" value="MnmC"/>
    <property type="match status" value="1"/>
</dbReference>
<evidence type="ECO:0000256" key="3">
    <source>
        <dbReference type="ARBA" id="ARBA00022630"/>
    </source>
</evidence>
<sequence>MIHDPSSPVEWTEDGLPRSRLYDDVYFSSQDGLAESRAVFLAGCGLPDAWAGRRRFTVGELGFGSGLNIAALLTLWKQTSAPDARLALFSVEAHPMSAADARRALGRWPEIAEAAQALTDAWPSGARGFHRLELPAFRASLDLAILEVGAALEAWDGAADAWLLDGFAPAANPDMWRQEVLDRVAARSAPGARAATFTVAGAVRRGLTQAGFAVDKQPGFGRKRERLEARLPGEAVIVDAPASVAVIGAGIAGCCLAAALTRRGVRVLLVDEAGIGAGASGNPAALVTPRLDAGLGPVAALFAQAFRHAVDLYDAIPDAVLARGALQLAVGERDPGRFAKIAASDLFAPDELALLDAAAASARLGEPAGPALAMAQARVVEPAVLLPALAGAAEPVQARVERLERTAAGWRLLDAAGGEIALADAVILAAGTDSARLAPDLSLRPVRGQASWAEGAHETPAVAFGGYAIPTRAGLLFGATHDRDREDRDPANEDDSRNLATLAKGLPALAASLAGRPLSSRASIRATTTDHLPLAGAVGDDGLFVLSGLGSRGFCLAPLLAEHLAARLAGAPSPLPRDLARLVEPERFAAGASIQAT</sequence>
<dbReference type="GO" id="GO:0032259">
    <property type="term" value="P:methylation"/>
    <property type="evidence" value="ECO:0007669"/>
    <property type="project" value="UniProtKB-KW"/>
</dbReference>
<proteinExistence type="inferred from homology"/>
<feature type="region of interest" description="tRNA (mnm(5)s(2)U34)-methyltransferase" evidence="10">
    <location>
        <begin position="1"/>
        <end position="232"/>
    </location>
</feature>
<dbReference type="GO" id="GO:0016491">
    <property type="term" value="F:oxidoreductase activity"/>
    <property type="evidence" value="ECO:0007669"/>
    <property type="project" value="UniProtKB-KW"/>
</dbReference>
<keyword evidence="6 10" id="KW-0819">tRNA processing</keyword>
<organism evidence="13 14">
    <name type="scientific">Caulobacter ginsengisoli</name>
    <dbReference type="NCBI Taxonomy" id="400775"/>
    <lineage>
        <taxon>Bacteria</taxon>
        <taxon>Pseudomonadati</taxon>
        <taxon>Pseudomonadota</taxon>
        <taxon>Alphaproteobacteria</taxon>
        <taxon>Caulobacterales</taxon>
        <taxon>Caulobacteraceae</taxon>
        <taxon>Caulobacter</taxon>
    </lineage>
</organism>
<dbReference type="Gene3D" id="3.50.50.60">
    <property type="entry name" value="FAD/NAD(P)-binding domain"/>
    <property type="match status" value="1"/>
</dbReference>
<dbReference type="InterPro" id="IPR023032">
    <property type="entry name" value="tRNA_MAMT_biosynth_bifunc_MnmC"/>
</dbReference>
<evidence type="ECO:0000256" key="1">
    <source>
        <dbReference type="ARBA" id="ARBA00022490"/>
    </source>
</evidence>
<comment type="similarity">
    <text evidence="10">In the C-terminal section; belongs to the DAO family.</text>
</comment>
<evidence type="ECO:0000256" key="8">
    <source>
        <dbReference type="ARBA" id="ARBA00023002"/>
    </source>
</evidence>
<comment type="caution">
    <text evidence="13">The sequence shown here is derived from an EMBL/GenBank/DDBJ whole genome shotgun (WGS) entry which is preliminary data.</text>
</comment>
<dbReference type="EC" id="1.5.-.-" evidence="10"/>
<comment type="function">
    <text evidence="10">Catalyzes the last two steps in the biosynthesis of 5-methylaminomethyl-2-thiouridine (mnm(5)s(2)U) at the wobble position (U34) in tRNA. Catalyzes the FAD-dependent demodification of cmnm(5)s(2)U34 to nm(5)s(2)U34, followed by the transfer of a methyl group from S-adenosyl-L-methionine to nm(5)s(2)U34, to form mnm(5)s(2)U34.</text>
</comment>
<comment type="catalytic activity">
    <reaction evidence="10">
        <text>5-aminomethyl-2-thiouridine(34) in tRNA + S-adenosyl-L-methionine = 5-methylaminomethyl-2-thiouridine(34) in tRNA + S-adenosyl-L-homocysteine + H(+)</text>
        <dbReference type="Rhea" id="RHEA:19569"/>
        <dbReference type="Rhea" id="RHEA-COMP:10195"/>
        <dbReference type="Rhea" id="RHEA-COMP:10197"/>
        <dbReference type="ChEBI" id="CHEBI:15378"/>
        <dbReference type="ChEBI" id="CHEBI:57856"/>
        <dbReference type="ChEBI" id="CHEBI:59789"/>
        <dbReference type="ChEBI" id="CHEBI:74454"/>
        <dbReference type="ChEBI" id="CHEBI:74455"/>
        <dbReference type="EC" id="2.1.1.61"/>
    </reaction>
</comment>
<evidence type="ECO:0000313" key="14">
    <source>
        <dbReference type="Proteomes" id="UP001228905"/>
    </source>
</evidence>
<dbReference type="Gene3D" id="3.40.50.150">
    <property type="entry name" value="Vaccinia Virus protein VP39"/>
    <property type="match status" value="1"/>
</dbReference>
<dbReference type="EC" id="2.1.1.61" evidence="10"/>
<reference evidence="13 14" key="1">
    <citation type="submission" date="2023-07" db="EMBL/GenBank/DDBJ databases">
        <title>Genomic Encyclopedia of Type Strains, Phase IV (KMG-IV): sequencing the most valuable type-strain genomes for metagenomic binning, comparative biology and taxonomic classification.</title>
        <authorList>
            <person name="Goeker M."/>
        </authorList>
    </citation>
    <scope>NUCLEOTIDE SEQUENCE [LARGE SCALE GENOMIC DNA]</scope>
    <source>
        <strain evidence="13 14">DSM 18695</strain>
    </source>
</reference>
<comment type="subcellular location">
    <subcellularLocation>
        <location evidence="10">Cytoplasm</location>
    </subcellularLocation>
</comment>
<evidence type="ECO:0000256" key="10">
    <source>
        <dbReference type="HAMAP-Rule" id="MF_01102"/>
    </source>
</evidence>
<dbReference type="InterPro" id="IPR017610">
    <property type="entry name" value="tRNA_S-uridine_synth_MnmC_C"/>
</dbReference>
<keyword evidence="4 10" id="KW-0808">Transferase</keyword>
<evidence type="ECO:0000256" key="5">
    <source>
        <dbReference type="ARBA" id="ARBA00022691"/>
    </source>
</evidence>
<dbReference type="SUPFAM" id="SSF51905">
    <property type="entry name" value="FAD/NAD(P)-binding domain"/>
    <property type="match status" value="1"/>
</dbReference>
<keyword evidence="8 10" id="KW-0560">Oxidoreductase</keyword>
<keyword evidence="3 10" id="KW-0285">Flavoprotein</keyword>
<dbReference type="InterPro" id="IPR029063">
    <property type="entry name" value="SAM-dependent_MTases_sf"/>
</dbReference>
<dbReference type="GO" id="GO:0004808">
    <property type="term" value="F:tRNA (5-methylaminomethyl-2-thiouridylate)(34)-methyltransferase activity"/>
    <property type="evidence" value="ECO:0007669"/>
    <property type="project" value="UniProtKB-EC"/>
</dbReference>
<dbReference type="PANTHER" id="PTHR13847">
    <property type="entry name" value="SARCOSINE DEHYDROGENASE-RELATED"/>
    <property type="match status" value="1"/>
</dbReference>
<evidence type="ECO:0000256" key="2">
    <source>
        <dbReference type="ARBA" id="ARBA00022603"/>
    </source>
</evidence>
<evidence type="ECO:0000259" key="11">
    <source>
        <dbReference type="Pfam" id="PF01266"/>
    </source>
</evidence>
<evidence type="ECO:0000313" key="13">
    <source>
        <dbReference type="EMBL" id="MDQ0465041.1"/>
    </source>
</evidence>
<evidence type="ECO:0000259" key="12">
    <source>
        <dbReference type="Pfam" id="PF05430"/>
    </source>
</evidence>
<name>A0ABU0ISQ3_9CAUL</name>
<dbReference type="Pfam" id="PF01266">
    <property type="entry name" value="DAO"/>
    <property type="match status" value="1"/>
</dbReference>
<dbReference type="Gene3D" id="3.30.9.10">
    <property type="entry name" value="D-Amino Acid Oxidase, subunit A, domain 2"/>
    <property type="match status" value="1"/>
</dbReference>
<keyword evidence="5 10" id="KW-0949">S-adenosyl-L-methionine</keyword>
<keyword evidence="1 10" id="KW-0963">Cytoplasm</keyword>
<feature type="domain" description="MnmC-like methyltransferase" evidence="12">
    <location>
        <begin position="109"/>
        <end position="230"/>
    </location>
</feature>
<dbReference type="InterPro" id="IPR047785">
    <property type="entry name" value="tRNA_MNMC2"/>
</dbReference>
<dbReference type="Proteomes" id="UP001228905">
    <property type="component" value="Unassembled WGS sequence"/>
</dbReference>
<dbReference type="NCBIfam" id="NF033855">
    <property type="entry name" value="tRNA_MNMC2"/>
    <property type="match status" value="1"/>
</dbReference>
<dbReference type="InterPro" id="IPR036188">
    <property type="entry name" value="FAD/NAD-bd_sf"/>
</dbReference>
<dbReference type="PANTHER" id="PTHR13847:SF283">
    <property type="entry name" value="TRNA 5-METHYLAMINOMETHYL-2-THIOURIDINE BIOSYNTHESIS BIFUNCTIONAL PROTEIN MNMC"/>
    <property type="match status" value="1"/>
</dbReference>
<evidence type="ECO:0000256" key="6">
    <source>
        <dbReference type="ARBA" id="ARBA00022694"/>
    </source>
</evidence>
<dbReference type="EMBL" id="JAUSVS010000005">
    <property type="protein sequence ID" value="MDQ0465041.1"/>
    <property type="molecule type" value="Genomic_DNA"/>
</dbReference>
<dbReference type="Pfam" id="PF05430">
    <property type="entry name" value="Methyltransf_30"/>
    <property type="match status" value="1"/>
</dbReference>
<dbReference type="InterPro" id="IPR008471">
    <property type="entry name" value="MnmC-like_methylTransf"/>
</dbReference>
<evidence type="ECO:0000256" key="7">
    <source>
        <dbReference type="ARBA" id="ARBA00022827"/>
    </source>
</evidence>
<evidence type="ECO:0000256" key="4">
    <source>
        <dbReference type="ARBA" id="ARBA00022679"/>
    </source>
</evidence>
<feature type="region of interest" description="FAD-dependent cmnm(5)s(2)U34 oxidoreductase" evidence="10">
    <location>
        <begin position="247"/>
        <end position="597"/>
    </location>
</feature>
<dbReference type="InterPro" id="IPR006076">
    <property type="entry name" value="FAD-dep_OxRdtase"/>
</dbReference>
<dbReference type="NCBIfam" id="TIGR03197">
    <property type="entry name" value="MnmC_Cterm"/>
    <property type="match status" value="1"/>
</dbReference>
<accession>A0ABU0ISQ3</accession>
<feature type="domain" description="FAD dependent oxidoreductase" evidence="11">
    <location>
        <begin position="244"/>
        <end position="567"/>
    </location>
</feature>
<comment type="cofactor">
    <cofactor evidence="10">
        <name>FAD</name>
        <dbReference type="ChEBI" id="CHEBI:57692"/>
    </cofactor>
</comment>
<gene>
    <name evidence="10" type="primary">mnmC</name>
    <name evidence="13" type="ORF">QO010_002825</name>
</gene>
<keyword evidence="14" id="KW-1185">Reference proteome</keyword>
<comment type="similarity">
    <text evidence="10">In the N-terminal section; belongs to the methyltransferase superfamily. tRNA (mnm(5)s(2)U34)-methyltransferase family.</text>
</comment>
<keyword evidence="2 10" id="KW-0489">Methyltransferase</keyword>
<keyword evidence="9 10" id="KW-0511">Multifunctional enzyme</keyword>
<evidence type="ECO:0000256" key="9">
    <source>
        <dbReference type="ARBA" id="ARBA00023268"/>
    </source>
</evidence>